<organism evidence="4 5">
    <name type="scientific">Halobacillus yeomjeoni</name>
    <dbReference type="NCBI Taxonomy" id="311194"/>
    <lineage>
        <taxon>Bacteria</taxon>
        <taxon>Bacillati</taxon>
        <taxon>Bacillota</taxon>
        <taxon>Bacilli</taxon>
        <taxon>Bacillales</taxon>
        <taxon>Bacillaceae</taxon>
        <taxon>Halobacillus</taxon>
    </lineage>
</organism>
<sequence>MAKKDRADQDNGSKLQWFFFVVIIPIVFAITLALIVFTLMGVNVFEQAEKYANKVPGLSQVVNTEAEEEQTREKDRLQAKIANNEAQIEELEGTVASKEAKIDELKQQIVKLEADLRTASEAGEEDKEKDQRVTELAVSFEEMKPEEAASIIESMNQSLAVQVLEKVTSEERGEILGKMDPESAAGIASLILDSSSE</sequence>
<dbReference type="SUPFAM" id="SSF158791">
    <property type="entry name" value="MgtE N-terminal domain-like"/>
    <property type="match status" value="1"/>
</dbReference>
<evidence type="ECO:0000259" key="3">
    <source>
        <dbReference type="Pfam" id="PF03448"/>
    </source>
</evidence>
<proteinExistence type="predicted"/>
<keyword evidence="2" id="KW-1133">Transmembrane helix</keyword>
<protein>
    <recommendedName>
        <fullName evidence="3">Magnesium transporter MgtE intracellular domain-containing protein</fullName>
    </recommendedName>
</protein>
<keyword evidence="2" id="KW-0472">Membrane</keyword>
<feature type="coiled-coil region" evidence="1">
    <location>
        <begin position="67"/>
        <end position="122"/>
    </location>
</feature>
<name>A0A931MUH6_9BACI</name>
<feature type="domain" description="Magnesium transporter MgtE intracellular" evidence="3">
    <location>
        <begin position="140"/>
        <end position="190"/>
    </location>
</feature>
<dbReference type="Proteomes" id="UP000614490">
    <property type="component" value="Unassembled WGS sequence"/>
</dbReference>
<gene>
    <name evidence="4" type="ORF">H0267_03515</name>
</gene>
<evidence type="ECO:0000313" key="5">
    <source>
        <dbReference type="Proteomes" id="UP000614490"/>
    </source>
</evidence>
<dbReference type="RefSeq" id="WP_197315896.1">
    <property type="nucleotide sequence ID" value="NZ_JADZSC010000001.1"/>
</dbReference>
<dbReference type="Pfam" id="PF03448">
    <property type="entry name" value="MgtE_N"/>
    <property type="match status" value="1"/>
</dbReference>
<keyword evidence="1" id="KW-0175">Coiled coil</keyword>
<evidence type="ECO:0000313" key="4">
    <source>
        <dbReference type="EMBL" id="MBH0229274.1"/>
    </source>
</evidence>
<dbReference type="EMBL" id="JADZSC010000001">
    <property type="protein sequence ID" value="MBH0229274.1"/>
    <property type="molecule type" value="Genomic_DNA"/>
</dbReference>
<dbReference type="InterPro" id="IPR006668">
    <property type="entry name" value="Mg_transptr_MgtE_intracell_dom"/>
</dbReference>
<keyword evidence="2" id="KW-0812">Transmembrane</keyword>
<evidence type="ECO:0000256" key="1">
    <source>
        <dbReference type="SAM" id="Coils"/>
    </source>
</evidence>
<feature type="transmembrane region" description="Helical" evidence="2">
    <location>
        <begin position="17"/>
        <end position="45"/>
    </location>
</feature>
<dbReference type="InterPro" id="IPR038076">
    <property type="entry name" value="MgtE_N_sf"/>
</dbReference>
<dbReference type="AlphaFoldDB" id="A0A931MUH6"/>
<accession>A0A931MUH6</accession>
<dbReference type="Gene3D" id="1.25.60.10">
    <property type="entry name" value="MgtE N-terminal domain-like"/>
    <property type="match status" value="1"/>
</dbReference>
<evidence type="ECO:0000256" key="2">
    <source>
        <dbReference type="SAM" id="Phobius"/>
    </source>
</evidence>
<keyword evidence="5" id="KW-1185">Reference proteome</keyword>
<reference evidence="4 5" key="1">
    <citation type="journal article" date="2005" name="Int. J. Syst. Evol. Microbiol.">
        <title>Halobacillus yeomjeoni sp. nov., isolated from a marine solar saltern in Korea.</title>
        <authorList>
            <person name="Yoon J.H."/>
            <person name="Kang S.J."/>
            <person name="Lee C.H."/>
            <person name="Oh H.W."/>
            <person name="Oh T.K."/>
        </authorList>
    </citation>
    <scope>NUCLEOTIDE SEQUENCE [LARGE SCALE GENOMIC DNA]</scope>
    <source>
        <strain evidence="4 5">KCTC 3957</strain>
    </source>
</reference>
<comment type="caution">
    <text evidence="4">The sequence shown here is derived from an EMBL/GenBank/DDBJ whole genome shotgun (WGS) entry which is preliminary data.</text>
</comment>